<organism evidence="8 9">
    <name type="scientific">Sphingobacterium zhuxiongii</name>
    <dbReference type="NCBI Taxonomy" id="2662364"/>
    <lineage>
        <taxon>Bacteria</taxon>
        <taxon>Pseudomonadati</taxon>
        <taxon>Bacteroidota</taxon>
        <taxon>Sphingobacteriia</taxon>
        <taxon>Sphingobacteriales</taxon>
        <taxon>Sphingobacteriaceae</taxon>
        <taxon>Sphingobacterium</taxon>
    </lineage>
</organism>
<dbReference type="Pfam" id="PF14322">
    <property type="entry name" value="SusD-like_3"/>
    <property type="match status" value="1"/>
</dbReference>
<evidence type="ECO:0000256" key="1">
    <source>
        <dbReference type="ARBA" id="ARBA00004442"/>
    </source>
</evidence>
<dbReference type="InterPro" id="IPR033985">
    <property type="entry name" value="SusD-like_N"/>
</dbReference>
<dbReference type="GO" id="GO:0009279">
    <property type="term" value="C:cell outer membrane"/>
    <property type="evidence" value="ECO:0007669"/>
    <property type="project" value="UniProtKB-SubCell"/>
</dbReference>
<keyword evidence="9" id="KW-1185">Reference proteome</keyword>
<evidence type="ECO:0000256" key="4">
    <source>
        <dbReference type="ARBA" id="ARBA00023136"/>
    </source>
</evidence>
<dbReference type="RefSeq" id="WP_153510337.1">
    <property type="nucleotide sequence ID" value="NZ_CP045652.1"/>
</dbReference>
<dbReference type="EMBL" id="CP045652">
    <property type="protein sequence ID" value="QGA25956.1"/>
    <property type="molecule type" value="Genomic_DNA"/>
</dbReference>
<evidence type="ECO:0000256" key="2">
    <source>
        <dbReference type="ARBA" id="ARBA00006275"/>
    </source>
</evidence>
<evidence type="ECO:0000313" key="9">
    <source>
        <dbReference type="Proteomes" id="UP000326921"/>
    </source>
</evidence>
<accession>A0A5Q0Q954</accession>
<dbReference type="InterPro" id="IPR012944">
    <property type="entry name" value="SusD_RagB_dom"/>
</dbReference>
<gene>
    <name evidence="8" type="ORF">GFH32_06325</name>
</gene>
<dbReference type="InterPro" id="IPR011990">
    <property type="entry name" value="TPR-like_helical_dom_sf"/>
</dbReference>
<comment type="subcellular location">
    <subcellularLocation>
        <location evidence="1">Cell outer membrane</location>
    </subcellularLocation>
</comment>
<feature type="domain" description="RagB/SusD" evidence="6">
    <location>
        <begin position="322"/>
        <end position="622"/>
    </location>
</feature>
<dbReference type="SUPFAM" id="SSF48452">
    <property type="entry name" value="TPR-like"/>
    <property type="match status" value="1"/>
</dbReference>
<dbReference type="Proteomes" id="UP000326921">
    <property type="component" value="Chromosome"/>
</dbReference>
<keyword evidence="5" id="KW-0998">Cell outer membrane</keyword>
<dbReference type="Pfam" id="PF07980">
    <property type="entry name" value="SusD_RagB"/>
    <property type="match status" value="1"/>
</dbReference>
<evidence type="ECO:0000313" key="8">
    <source>
        <dbReference type="EMBL" id="QGA25956.1"/>
    </source>
</evidence>
<evidence type="ECO:0000256" key="5">
    <source>
        <dbReference type="ARBA" id="ARBA00023237"/>
    </source>
</evidence>
<proteinExistence type="inferred from homology"/>
<reference evidence="8 9" key="1">
    <citation type="submission" date="2019-10" db="EMBL/GenBank/DDBJ databases">
        <authorList>
            <person name="Dong K."/>
        </authorList>
    </citation>
    <scope>NUCLEOTIDE SEQUENCE [LARGE SCALE GENOMIC DNA]</scope>
    <source>
        <strain evidence="9">dk4302</strain>
    </source>
</reference>
<dbReference type="Gene3D" id="1.25.40.390">
    <property type="match status" value="1"/>
</dbReference>
<evidence type="ECO:0000259" key="6">
    <source>
        <dbReference type="Pfam" id="PF07980"/>
    </source>
</evidence>
<sequence length="622" mass="70821">MKINFRTIIYPTLASLILTFGSSCQKDFLNQVPDDRLSLEEVFNRRKLSEEWLAGTYNFIRDEGHRTNNSPWDVLSDDNDVSQRNAAFQVNLGNWNASSNYWNFWDHYYKGIRTATTFINNIDGNEEILQEREGAALIKKRKGEARFLRAFFYAELLKQYGPFIIIGDSEIAPDLPLTDPSMQLARSSYDECVDYIINELNLAEAELDVEHYANGDAVLENDMGRASKILCRSIKSRVLLYAASPLNNGNQDYASVANKDGKLLFNATNDVNKWKAAADAAKSVINYAESSGKLGLYRKNKGNGEIDPFLSYRDLFLDSWNLEWIMGRNNNSLTNYQRSCTPRLAGGYASMGPTQQLVDSYRMANGESPITSYNSTGAPNINTSSGYSESGFSNFQAPGATRSKNTFNMYVNREPRFYATIIYSGSDWINTTSSLGVREIQLYYTGESGKGGSHDYSETGYLFRKNISPTYHPTQNSVARPHVMMRYAEILLNYVEALNESDPNNPDVLKYLNQIRERGGIPALSSGLSQADMRKQIRTERRIELTMEHLRYFDTRRWKIAEQTDAGPMYGMNAEGGTSNTDLTFFKRTKFENRVFRKSYYYFPIPQTEVQRNPNLIQNPGW</sequence>
<keyword evidence="4" id="KW-0472">Membrane</keyword>
<dbReference type="AlphaFoldDB" id="A0A5Q0Q954"/>
<dbReference type="KEGG" id="sphe:GFH32_06325"/>
<evidence type="ECO:0000256" key="3">
    <source>
        <dbReference type="ARBA" id="ARBA00022729"/>
    </source>
</evidence>
<feature type="domain" description="SusD-like N-terminal" evidence="7">
    <location>
        <begin position="27"/>
        <end position="207"/>
    </location>
</feature>
<protein>
    <submittedName>
        <fullName evidence="8">RagB/SusD family nutrient uptake outer membrane protein</fullName>
    </submittedName>
</protein>
<dbReference type="PROSITE" id="PS51257">
    <property type="entry name" value="PROKAR_LIPOPROTEIN"/>
    <property type="match status" value="1"/>
</dbReference>
<keyword evidence="3" id="KW-0732">Signal</keyword>
<name>A0A5Q0Q954_9SPHI</name>
<comment type="similarity">
    <text evidence="2">Belongs to the SusD family.</text>
</comment>
<evidence type="ECO:0000259" key="7">
    <source>
        <dbReference type="Pfam" id="PF14322"/>
    </source>
</evidence>